<dbReference type="InterPro" id="IPR036291">
    <property type="entry name" value="NAD(P)-bd_dom_sf"/>
</dbReference>
<dbReference type="Pfam" id="PF01370">
    <property type="entry name" value="Epimerase"/>
    <property type="match status" value="1"/>
</dbReference>
<dbReference type="PANTHER" id="PTHR10366">
    <property type="entry name" value="NAD DEPENDENT EPIMERASE/DEHYDRATASE"/>
    <property type="match status" value="1"/>
</dbReference>
<evidence type="ECO:0000259" key="2">
    <source>
        <dbReference type="Pfam" id="PF01370"/>
    </source>
</evidence>
<proteinExistence type="predicted"/>
<name>A0A1W1XZ96_9NEIS</name>
<evidence type="ECO:0000256" key="1">
    <source>
        <dbReference type="ARBA" id="ARBA00023002"/>
    </source>
</evidence>
<sequence length="343" mass="37417">MKIMVTGGAGYLGTWIVRTLLDHGHEVHATVRDLHDAGKLPPLYALARQHSGRLHLYAADLCATADFDAPMQGCDAVIHAASPYFLHADRNPAQTLLAPAIEGTRNVLAAASRCPTVRRVVVTSSIVTLYNDARSLSVPIDETGHSQHALRDAPYALSKQQAEAVAREMAAAQTQWSLVTLHPGAIFGPSLSQRTDATSVQMVRDFLRGQFKAGVPDLSLGIVDVRDVALAHVLAATRPTAHDRYLLVAQSMRLIDMAAVLRGYLPAAWRDRQPTRTLPKALIWLLGPWIGMPRRYVARNVGHPLPCNASRSLRELLPVYRPATDTLCDHARQLLDDGLLEAA</sequence>
<reference evidence="3 4" key="1">
    <citation type="submission" date="2017-04" db="EMBL/GenBank/DDBJ databases">
        <authorList>
            <person name="Afonso C.L."/>
            <person name="Miller P.J."/>
            <person name="Scott M.A."/>
            <person name="Spackman E."/>
            <person name="Goraichik I."/>
            <person name="Dimitrov K.M."/>
            <person name="Suarez D.L."/>
            <person name="Swayne D.E."/>
        </authorList>
    </citation>
    <scope>NUCLEOTIDE SEQUENCE [LARGE SCALE GENOMIC DNA]</scope>
    <source>
        <strain evidence="3 4">DSM 23236</strain>
    </source>
</reference>
<dbReference type="InterPro" id="IPR001509">
    <property type="entry name" value="Epimerase_deHydtase"/>
</dbReference>
<dbReference type="PANTHER" id="PTHR10366:SF812">
    <property type="entry name" value="VPS9 DOMAIN-CONTAINING PROTEIN"/>
    <property type="match status" value="1"/>
</dbReference>
<keyword evidence="1" id="KW-0560">Oxidoreductase</keyword>
<dbReference type="EMBL" id="FWXD01000031">
    <property type="protein sequence ID" value="SMC29233.1"/>
    <property type="molecule type" value="Genomic_DNA"/>
</dbReference>
<evidence type="ECO:0000313" key="4">
    <source>
        <dbReference type="Proteomes" id="UP000192761"/>
    </source>
</evidence>
<gene>
    <name evidence="3" type="ORF">SAMN02745857_03706</name>
</gene>
<keyword evidence="4" id="KW-1185">Reference proteome</keyword>
<dbReference type="Gene3D" id="3.40.50.720">
    <property type="entry name" value="NAD(P)-binding Rossmann-like Domain"/>
    <property type="match status" value="1"/>
</dbReference>
<feature type="domain" description="NAD-dependent epimerase/dehydratase" evidence="2">
    <location>
        <begin position="3"/>
        <end position="241"/>
    </location>
</feature>
<dbReference type="SUPFAM" id="SSF51735">
    <property type="entry name" value="NAD(P)-binding Rossmann-fold domains"/>
    <property type="match status" value="1"/>
</dbReference>
<dbReference type="STRING" id="1121001.SAMN02745857_03706"/>
<dbReference type="AlphaFoldDB" id="A0A1W1XZ96"/>
<dbReference type="GO" id="GO:0016616">
    <property type="term" value="F:oxidoreductase activity, acting on the CH-OH group of donors, NAD or NADP as acceptor"/>
    <property type="evidence" value="ECO:0007669"/>
    <property type="project" value="TreeGrafter"/>
</dbReference>
<dbReference type="FunFam" id="3.40.50.720:FF:000085">
    <property type="entry name" value="Dihydroflavonol reductase"/>
    <property type="match status" value="1"/>
</dbReference>
<dbReference type="InterPro" id="IPR050425">
    <property type="entry name" value="NAD(P)_dehydrat-like"/>
</dbReference>
<protein>
    <submittedName>
        <fullName evidence="3">Nucleoside-diphosphate-sugar epimerase</fullName>
    </submittedName>
</protein>
<dbReference type="Proteomes" id="UP000192761">
    <property type="component" value="Unassembled WGS sequence"/>
</dbReference>
<dbReference type="RefSeq" id="WP_084092644.1">
    <property type="nucleotide sequence ID" value="NZ_FWXD01000031.1"/>
</dbReference>
<dbReference type="OrthoDB" id="9778052at2"/>
<evidence type="ECO:0000313" key="3">
    <source>
        <dbReference type="EMBL" id="SMC29233.1"/>
    </source>
</evidence>
<organism evidence="3 4">
    <name type="scientific">Andreprevotia lacus DSM 23236</name>
    <dbReference type="NCBI Taxonomy" id="1121001"/>
    <lineage>
        <taxon>Bacteria</taxon>
        <taxon>Pseudomonadati</taxon>
        <taxon>Pseudomonadota</taxon>
        <taxon>Betaproteobacteria</taxon>
        <taxon>Neisseriales</taxon>
        <taxon>Chitinibacteraceae</taxon>
        <taxon>Andreprevotia</taxon>
    </lineage>
</organism>
<accession>A0A1W1XZ96</accession>